<evidence type="ECO:0000256" key="2">
    <source>
        <dbReference type="SAM" id="MobiDB-lite"/>
    </source>
</evidence>
<evidence type="ECO:0000313" key="3">
    <source>
        <dbReference type="EMBL" id="KAK4832420.1"/>
    </source>
</evidence>
<protein>
    <submittedName>
        <fullName evidence="3">Uncharacterized protein</fullName>
    </submittedName>
</protein>
<gene>
    <name evidence="3" type="ORF">QYF61_023099</name>
</gene>
<comment type="caution">
    <text evidence="3">The sequence shown here is derived from an EMBL/GenBank/DDBJ whole genome shotgun (WGS) entry which is preliminary data.</text>
</comment>
<name>A0AAN7PLQ1_MYCAM</name>
<dbReference type="EMBL" id="JAUNZN010000001">
    <property type="protein sequence ID" value="KAK4832420.1"/>
    <property type="molecule type" value="Genomic_DNA"/>
</dbReference>
<dbReference type="Proteomes" id="UP001333110">
    <property type="component" value="Unassembled WGS sequence"/>
</dbReference>
<feature type="region of interest" description="Disordered" evidence="2">
    <location>
        <begin position="144"/>
        <end position="207"/>
    </location>
</feature>
<sequence>MILPLYSTLMRPQLECWVQVRARQCDGDMDIWLVQRKAMKMIKGLENLPCEERLRVLSPWRREGSGGTSSQYSTYNFSLSLSFFCPLLHKEPHEEDEGQRVKVAPGEVSYEHRKEIFYSENNQSLEKTSPGTCLGYHWSEASEARSSQTESVGGPLLDRRNRGKTTQGRQGKIKGGGGTEREGYRSHGLAPEREGGSSWRGPGSDSAWARTRATAAIPFPSFPVQEQLPGSASDQGVAQQFAWQLAQAGRVGKAKAPTSSSRGTVRSEFIRRNSAMVFTRQKAMPSVLARVDVATQTELPQKHAATQVSGCRECLGLSLFMHGSRVDSCVRCDQVDDLLCMVAELREEVERLRSIREAEKEMDWWCHALPPRDRNRSSSSHQ</sequence>
<proteinExistence type="predicted"/>
<dbReference type="AlphaFoldDB" id="A0AAN7PLQ1"/>
<evidence type="ECO:0000256" key="1">
    <source>
        <dbReference type="SAM" id="Coils"/>
    </source>
</evidence>
<feature type="coiled-coil region" evidence="1">
    <location>
        <begin position="335"/>
        <end position="362"/>
    </location>
</feature>
<keyword evidence="1" id="KW-0175">Coiled coil</keyword>
<accession>A0AAN7PLQ1</accession>
<feature type="compositionally biased region" description="Basic and acidic residues" evidence="2">
    <location>
        <begin position="179"/>
        <end position="195"/>
    </location>
</feature>
<reference evidence="3 4" key="1">
    <citation type="journal article" date="2023" name="J. Hered.">
        <title>Chromosome-level genome of the wood stork (Mycteria americana) provides insight into avian chromosome evolution.</title>
        <authorList>
            <person name="Flamio R. Jr."/>
            <person name="Ramstad K.M."/>
        </authorList>
    </citation>
    <scope>NUCLEOTIDE SEQUENCE [LARGE SCALE GENOMIC DNA]</scope>
    <source>
        <strain evidence="3">JAX WOST 10</strain>
    </source>
</reference>
<keyword evidence="4" id="KW-1185">Reference proteome</keyword>
<evidence type="ECO:0000313" key="4">
    <source>
        <dbReference type="Proteomes" id="UP001333110"/>
    </source>
</evidence>
<organism evidence="3 4">
    <name type="scientific">Mycteria americana</name>
    <name type="common">Wood stork</name>
    <dbReference type="NCBI Taxonomy" id="33587"/>
    <lineage>
        <taxon>Eukaryota</taxon>
        <taxon>Metazoa</taxon>
        <taxon>Chordata</taxon>
        <taxon>Craniata</taxon>
        <taxon>Vertebrata</taxon>
        <taxon>Euteleostomi</taxon>
        <taxon>Archelosauria</taxon>
        <taxon>Archosauria</taxon>
        <taxon>Dinosauria</taxon>
        <taxon>Saurischia</taxon>
        <taxon>Theropoda</taxon>
        <taxon>Coelurosauria</taxon>
        <taxon>Aves</taxon>
        <taxon>Neognathae</taxon>
        <taxon>Neoaves</taxon>
        <taxon>Aequornithes</taxon>
        <taxon>Ciconiiformes</taxon>
        <taxon>Ciconiidae</taxon>
        <taxon>Mycteria</taxon>
    </lineage>
</organism>